<evidence type="ECO:0000256" key="5">
    <source>
        <dbReference type="ARBA" id="ARBA00022840"/>
    </source>
</evidence>
<dbReference type="HAMAP" id="MF_00123">
    <property type="entry name" value="Arg_tRNA_synth"/>
    <property type="match status" value="1"/>
</dbReference>
<evidence type="ECO:0000256" key="2">
    <source>
        <dbReference type="ARBA" id="ARBA00012837"/>
    </source>
</evidence>
<dbReference type="Gene3D" id="3.40.50.620">
    <property type="entry name" value="HUPs"/>
    <property type="match status" value="1"/>
</dbReference>
<dbReference type="VEuPathDB" id="TriTrypDB:TRSC58_00604"/>
<gene>
    <name evidence="14" type="ORF">TRSC58_00604</name>
</gene>
<dbReference type="GO" id="GO:0006420">
    <property type="term" value="P:arginyl-tRNA aminoacylation"/>
    <property type="evidence" value="ECO:0007669"/>
    <property type="project" value="InterPro"/>
</dbReference>
<evidence type="ECO:0000259" key="13">
    <source>
        <dbReference type="SMART" id="SM01016"/>
    </source>
</evidence>
<dbReference type="InterPro" id="IPR036695">
    <property type="entry name" value="Arg-tRNA-synth_N_sf"/>
</dbReference>
<protein>
    <recommendedName>
        <fullName evidence="2">arginine--tRNA ligase</fullName>
        <ecNumber evidence="2">6.1.1.19</ecNumber>
    </recommendedName>
    <alternativeName>
        <fullName evidence="8">Arginyl-tRNA synthetase</fullName>
    </alternativeName>
</protein>
<comment type="similarity">
    <text evidence="1 10">Belongs to the class-I aminoacyl-tRNA synthetase family.</text>
</comment>
<dbReference type="Gene3D" id="1.10.730.10">
    <property type="entry name" value="Isoleucyl-tRNA Synthetase, Domain 1"/>
    <property type="match status" value="1"/>
</dbReference>
<dbReference type="SUPFAM" id="SSF55190">
    <property type="entry name" value="Arginyl-tRNA synthetase (ArgRS), N-terminal 'additional' domain"/>
    <property type="match status" value="1"/>
</dbReference>
<keyword evidence="3 10" id="KW-0436">Ligase</keyword>
<dbReference type="OrthoDB" id="68056at2759"/>
<evidence type="ECO:0000256" key="1">
    <source>
        <dbReference type="ARBA" id="ARBA00005594"/>
    </source>
</evidence>
<evidence type="ECO:0000256" key="6">
    <source>
        <dbReference type="ARBA" id="ARBA00022917"/>
    </source>
</evidence>
<dbReference type="Proteomes" id="UP000031737">
    <property type="component" value="Unassembled WGS sequence"/>
</dbReference>
<dbReference type="FunFam" id="1.10.730.10:FF:000006">
    <property type="entry name" value="Arginyl-tRNA synthetase 2, mitochondrial"/>
    <property type="match status" value="1"/>
</dbReference>
<feature type="chain" id="PRO_5001606039" description="arginine--tRNA ligase" evidence="11">
    <location>
        <begin position="22"/>
        <end position="741"/>
    </location>
</feature>
<dbReference type="GO" id="GO:0004814">
    <property type="term" value="F:arginine-tRNA ligase activity"/>
    <property type="evidence" value="ECO:0007669"/>
    <property type="project" value="UniProtKB-EC"/>
</dbReference>
<dbReference type="Pfam" id="PF00750">
    <property type="entry name" value="tRNA-synt_1d"/>
    <property type="match status" value="2"/>
</dbReference>
<evidence type="ECO:0000256" key="9">
    <source>
        <dbReference type="ARBA" id="ARBA00049339"/>
    </source>
</evidence>
<evidence type="ECO:0000313" key="15">
    <source>
        <dbReference type="Proteomes" id="UP000031737"/>
    </source>
</evidence>
<keyword evidence="7 10" id="KW-0030">Aminoacyl-tRNA synthetase</keyword>
<dbReference type="AlphaFoldDB" id="A0A061JC37"/>
<comment type="caution">
    <text evidence="14">The sequence shown here is derived from an EMBL/GenBank/DDBJ whole genome shotgun (WGS) entry which is preliminary data.</text>
</comment>
<dbReference type="InterPro" id="IPR001412">
    <property type="entry name" value="aa-tRNA-synth_I_CS"/>
</dbReference>
<dbReference type="PROSITE" id="PS00178">
    <property type="entry name" value="AA_TRNA_LIGASE_I"/>
    <property type="match status" value="1"/>
</dbReference>
<feature type="domain" description="Arginyl tRNA synthetase N-terminal" evidence="13">
    <location>
        <begin position="61"/>
        <end position="148"/>
    </location>
</feature>
<keyword evidence="6 10" id="KW-0648">Protein biosynthesis</keyword>
<dbReference type="GO" id="GO:0005524">
    <property type="term" value="F:ATP binding"/>
    <property type="evidence" value="ECO:0007669"/>
    <property type="project" value="UniProtKB-KW"/>
</dbReference>
<dbReference type="SUPFAM" id="SSF52374">
    <property type="entry name" value="Nucleotidylyl transferase"/>
    <property type="match status" value="1"/>
</dbReference>
<evidence type="ECO:0000256" key="4">
    <source>
        <dbReference type="ARBA" id="ARBA00022741"/>
    </source>
</evidence>
<comment type="catalytic activity">
    <reaction evidence="9">
        <text>tRNA(Arg) + L-arginine + ATP = L-arginyl-tRNA(Arg) + AMP + diphosphate</text>
        <dbReference type="Rhea" id="RHEA:20301"/>
        <dbReference type="Rhea" id="RHEA-COMP:9658"/>
        <dbReference type="Rhea" id="RHEA-COMP:9673"/>
        <dbReference type="ChEBI" id="CHEBI:30616"/>
        <dbReference type="ChEBI" id="CHEBI:32682"/>
        <dbReference type="ChEBI" id="CHEBI:33019"/>
        <dbReference type="ChEBI" id="CHEBI:78442"/>
        <dbReference type="ChEBI" id="CHEBI:78513"/>
        <dbReference type="ChEBI" id="CHEBI:456215"/>
        <dbReference type="EC" id="6.1.1.19"/>
    </reaction>
</comment>
<dbReference type="InterPro" id="IPR005148">
    <property type="entry name" value="Arg-tRNA-synth_N"/>
</dbReference>
<dbReference type="Pfam" id="PF03485">
    <property type="entry name" value="Arg_tRNA_synt_N"/>
    <property type="match status" value="1"/>
</dbReference>
<dbReference type="SMART" id="SM00836">
    <property type="entry name" value="DALR_1"/>
    <property type="match status" value="1"/>
</dbReference>
<keyword evidence="11" id="KW-0732">Signal</keyword>
<evidence type="ECO:0000256" key="10">
    <source>
        <dbReference type="RuleBase" id="RU363038"/>
    </source>
</evidence>
<keyword evidence="15" id="KW-1185">Reference proteome</keyword>
<dbReference type="SMART" id="SM01016">
    <property type="entry name" value="Arg_tRNA_synt_N"/>
    <property type="match status" value="1"/>
</dbReference>
<keyword evidence="4 10" id="KW-0547">Nucleotide-binding</keyword>
<evidence type="ECO:0000256" key="7">
    <source>
        <dbReference type="ARBA" id="ARBA00023146"/>
    </source>
</evidence>
<accession>A0A061JC37</accession>
<evidence type="ECO:0000256" key="8">
    <source>
        <dbReference type="ARBA" id="ARBA00033033"/>
    </source>
</evidence>
<dbReference type="GO" id="GO:0005737">
    <property type="term" value="C:cytoplasm"/>
    <property type="evidence" value="ECO:0007669"/>
    <property type="project" value="InterPro"/>
</dbReference>
<organism evidence="14 15">
    <name type="scientific">Trypanosoma rangeli SC58</name>
    <dbReference type="NCBI Taxonomy" id="429131"/>
    <lineage>
        <taxon>Eukaryota</taxon>
        <taxon>Discoba</taxon>
        <taxon>Euglenozoa</taxon>
        <taxon>Kinetoplastea</taxon>
        <taxon>Metakinetoplastina</taxon>
        <taxon>Trypanosomatida</taxon>
        <taxon>Trypanosomatidae</taxon>
        <taxon>Trypanosoma</taxon>
        <taxon>Herpetosoma</taxon>
    </lineage>
</organism>
<dbReference type="PRINTS" id="PR01038">
    <property type="entry name" value="TRNASYNTHARG"/>
</dbReference>
<dbReference type="Pfam" id="PF05746">
    <property type="entry name" value="DALR_1"/>
    <property type="match status" value="1"/>
</dbReference>
<dbReference type="Gene3D" id="3.30.1360.70">
    <property type="entry name" value="Arginyl tRNA synthetase N-terminal domain"/>
    <property type="match status" value="1"/>
</dbReference>
<dbReference type="EMBL" id="AUPL01000604">
    <property type="protein sequence ID" value="ESL11641.1"/>
    <property type="molecule type" value="Genomic_DNA"/>
</dbReference>
<dbReference type="SUPFAM" id="SSF47323">
    <property type="entry name" value="Anticodon-binding domain of a subclass of class I aminoacyl-tRNA synthetases"/>
    <property type="match status" value="1"/>
</dbReference>
<feature type="domain" description="DALR anticodon binding" evidence="12">
    <location>
        <begin position="627"/>
        <end position="741"/>
    </location>
</feature>
<evidence type="ECO:0000256" key="11">
    <source>
        <dbReference type="SAM" id="SignalP"/>
    </source>
</evidence>
<dbReference type="EC" id="6.1.1.19" evidence="2"/>
<evidence type="ECO:0000256" key="3">
    <source>
        <dbReference type="ARBA" id="ARBA00022598"/>
    </source>
</evidence>
<proteinExistence type="inferred from homology"/>
<dbReference type="PANTHER" id="PTHR11956:SF5">
    <property type="entry name" value="ARGININE--TRNA LIGASE, CYTOPLASMIC"/>
    <property type="match status" value="1"/>
</dbReference>
<dbReference type="PANTHER" id="PTHR11956">
    <property type="entry name" value="ARGINYL-TRNA SYNTHETASE"/>
    <property type="match status" value="1"/>
</dbReference>
<dbReference type="InterPro" id="IPR014729">
    <property type="entry name" value="Rossmann-like_a/b/a_fold"/>
</dbReference>
<feature type="signal peptide" evidence="11">
    <location>
        <begin position="1"/>
        <end position="21"/>
    </location>
</feature>
<evidence type="ECO:0000313" key="14">
    <source>
        <dbReference type="EMBL" id="ESL11641.1"/>
    </source>
</evidence>
<sequence length="741" mass="84157">MCFPALFFFSFSFLLCPSAQCLHTVSIPLCPHHHGHLPITPNTSSGRIAMERLCTGANAELALKYILRRAIEKAFPSVSPPEVLITLGKVTEYQCNNAMGLAKLLSKATPPIKMTPALVGEALKKNLEENDLIDSFEPTPQGFINISIKREWAAAMVMYVLKVGVKPPQLPKQKVLVDFSSPNIAKEMHVGHLRSTIIGESISRLFEFCNFEVHRINHVGDWGTAFGMLILYLKRQHPDFLTKMPDITDLTKLYRESKKMFDEDPEFKEQARLQVVKLQALEEESVQTWKIICDVSRREFNLIYERLGTHIEERGESFYNPLIPKVLRLLEEAGQLEESSGAKLVVSKEKKVISSLEAKDMSKLLVPHLIKLQRDGTTEFHPNMITTMKEMGILKGEDGNETVMLSKKETKPLAKIDTRTDVDKIVPQLQSFYKKQLPPLFREVFEAAGIIDGEMVAVPRFTFPLILQKSDGGFTYDTTDVTSMYHRFVMEKMDRVVFCTDVGQYEHFRMCAQLVKDMGWMGDATWDHAGFGLVTGTDGKKIKTRSGETAKLKDLLDEAVERSLAILEEREAGERSQGHSKEEMETLSKIIGIGAVKYFDLKQTRVNDYAFSYDKMLDMSGNTAVFLLYQYARLCSIKRKAGVSDEEFMKAEIVINTPQEKKLALCALRMESVVLKTVEDLFPHHLTDFAYELVSHFSDFFQNCRVIGDHLQNSRLCLVELTRITLKKILDILNIEVAERI</sequence>
<dbReference type="InterPro" id="IPR035684">
    <property type="entry name" value="ArgRS_core"/>
</dbReference>
<dbReference type="FunFam" id="3.30.1360.70:FF:000010">
    <property type="entry name" value="Arginyl-tRNA synthetase, putative"/>
    <property type="match status" value="1"/>
</dbReference>
<name>A0A061JC37_TRYRA</name>
<keyword evidence="5 10" id="KW-0067">ATP-binding</keyword>
<dbReference type="InterPro" id="IPR001278">
    <property type="entry name" value="Arg-tRNA-ligase"/>
</dbReference>
<dbReference type="InterPro" id="IPR009080">
    <property type="entry name" value="tRNAsynth_Ia_anticodon-bd"/>
</dbReference>
<reference evidence="14 15" key="1">
    <citation type="submission" date="2013-07" db="EMBL/GenBank/DDBJ databases">
        <authorList>
            <person name="Stoco P.H."/>
            <person name="Wagner G."/>
            <person name="Gerber A."/>
            <person name="Zaha A."/>
            <person name="Thompson C."/>
            <person name="Bartholomeu D.C."/>
            <person name="Luckemeyer D.D."/>
            <person name="Bahia D."/>
            <person name="Loreto E."/>
            <person name="Prestes E.B."/>
            <person name="Lima F.M."/>
            <person name="Rodrigues-Luiz G."/>
            <person name="Vallejo G.A."/>
            <person name="Filho J.F."/>
            <person name="Monteiro K.M."/>
            <person name="Tyler K.M."/>
            <person name="de Almeida L.G."/>
            <person name="Ortiz M.F."/>
            <person name="Siervo M.A."/>
            <person name="de Moraes M.H."/>
            <person name="Cunha O.L."/>
            <person name="Mendonca-Neto R."/>
            <person name="Silva R."/>
            <person name="Teixeira S.M."/>
            <person name="Murta S.M."/>
            <person name="Sincero T.C."/>
            <person name="Mendes T.A."/>
            <person name="Urmenyi T.P."/>
            <person name="Silva V.G."/>
            <person name="da Rocha W.D."/>
            <person name="Andersson B."/>
            <person name="Romanha A.J."/>
            <person name="Steindel M."/>
            <person name="de Vasconcelos A.T."/>
            <person name="Grisard E.C."/>
        </authorList>
    </citation>
    <scope>NUCLEOTIDE SEQUENCE [LARGE SCALE GENOMIC DNA]</scope>
    <source>
        <strain evidence="14 15">SC58</strain>
    </source>
</reference>
<dbReference type="InterPro" id="IPR008909">
    <property type="entry name" value="DALR_anticod-bd"/>
</dbReference>
<evidence type="ECO:0000259" key="12">
    <source>
        <dbReference type="SMART" id="SM00836"/>
    </source>
</evidence>